<evidence type="ECO:0000313" key="2">
    <source>
        <dbReference type="Proteomes" id="UP000284219"/>
    </source>
</evidence>
<sequence>MYQTHLKIGEHIFQIESAQEQMIQLIYQDYASFILNPPPKKVDLQARLEPYPIGVTTTDFHVVITNRQGMIAYERSDYRITIDTSFNRAKLLVLDAVALKHALMNLYSAFIVYQSWGLLLHSSCLEQAGKAYLFAGRSGAGKSTVAKLSQPRAVYSDEATILKITDGAVQVLPSPFNSELAMTGRQPFCPLTAIYLLTQSSDVKTKPLNRTETLFQLIDKVFYWPHDTSETKKILHLCQQLITAVPARQLYFQKNNRFWELIS</sequence>
<dbReference type="RefSeq" id="WP_120190646.1">
    <property type="nucleotide sequence ID" value="NZ_MCHY01000009.1"/>
</dbReference>
<dbReference type="SUPFAM" id="SSF53795">
    <property type="entry name" value="PEP carboxykinase-like"/>
    <property type="match status" value="1"/>
</dbReference>
<dbReference type="Proteomes" id="UP000284219">
    <property type="component" value="Unassembled WGS sequence"/>
</dbReference>
<reference evidence="1 2" key="1">
    <citation type="submission" date="2016-08" db="EMBL/GenBank/DDBJ databases">
        <title>Novel Firmicute Genomes.</title>
        <authorList>
            <person name="Poppleton D.I."/>
            <person name="Gribaldo S."/>
        </authorList>
    </citation>
    <scope>NUCLEOTIDE SEQUENCE [LARGE SCALE GENOMIC DNA]</scope>
    <source>
        <strain evidence="1 2">RAOx-1</strain>
    </source>
</reference>
<dbReference type="AlphaFoldDB" id="A0A419SHA4"/>
<dbReference type="OrthoDB" id="116421at2"/>
<proteinExistence type="predicted"/>
<dbReference type="EMBL" id="MCHY01000009">
    <property type="protein sequence ID" value="RKD23156.1"/>
    <property type="molecule type" value="Genomic_DNA"/>
</dbReference>
<gene>
    <name evidence="1" type="ORF">BEP19_13135</name>
</gene>
<evidence type="ECO:0000313" key="1">
    <source>
        <dbReference type="EMBL" id="RKD23156.1"/>
    </source>
</evidence>
<evidence type="ECO:0008006" key="3">
    <source>
        <dbReference type="Google" id="ProtNLM"/>
    </source>
</evidence>
<name>A0A419SHA4_9BACL</name>
<organism evidence="1 2">
    <name type="scientific">Ammoniphilus oxalaticus</name>
    <dbReference type="NCBI Taxonomy" id="66863"/>
    <lineage>
        <taxon>Bacteria</taxon>
        <taxon>Bacillati</taxon>
        <taxon>Bacillota</taxon>
        <taxon>Bacilli</taxon>
        <taxon>Bacillales</taxon>
        <taxon>Paenibacillaceae</taxon>
        <taxon>Aneurinibacillus group</taxon>
        <taxon>Ammoniphilus</taxon>
    </lineage>
</organism>
<accession>A0A419SHA4</accession>
<protein>
    <recommendedName>
        <fullName evidence="3">SynChlorMet cassette protein ScmC</fullName>
    </recommendedName>
</protein>
<comment type="caution">
    <text evidence="1">The sequence shown here is derived from an EMBL/GenBank/DDBJ whole genome shotgun (WGS) entry which is preliminary data.</text>
</comment>
<dbReference type="InterPro" id="IPR027417">
    <property type="entry name" value="P-loop_NTPase"/>
</dbReference>
<dbReference type="Gene3D" id="3.40.50.300">
    <property type="entry name" value="P-loop containing nucleotide triphosphate hydrolases"/>
    <property type="match status" value="1"/>
</dbReference>
<keyword evidence="2" id="KW-1185">Reference proteome</keyword>